<evidence type="ECO:0000313" key="3">
    <source>
        <dbReference type="Proteomes" id="UP000288789"/>
    </source>
</evidence>
<gene>
    <name evidence="2" type="ORF">EGC76_00855</name>
</gene>
<keyword evidence="3" id="KW-1185">Reference proteome</keyword>
<comment type="caution">
    <text evidence="2">The sequence shown here is derived from an EMBL/GenBank/DDBJ whole genome shotgun (WGS) entry which is preliminary data.</text>
</comment>
<dbReference type="Proteomes" id="UP000288789">
    <property type="component" value="Unassembled WGS sequence"/>
</dbReference>
<keyword evidence="1" id="KW-1133">Transmembrane helix</keyword>
<reference evidence="2 3" key="1">
    <citation type="submission" date="2018-12" db="EMBL/GenBank/DDBJ databases">
        <authorList>
            <person name="Li A."/>
            <person name="Zhang M."/>
            <person name="Zhu H."/>
        </authorList>
    </citation>
    <scope>NUCLEOTIDE SEQUENCE [LARGE SCALE GENOMIC DNA]</scope>
    <source>
        <strain evidence="2 3">R04H25</strain>
    </source>
</reference>
<feature type="transmembrane region" description="Helical" evidence="1">
    <location>
        <begin position="21"/>
        <end position="43"/>
    </location>
</feature>
<keyword evidence="1" id="KW-0472">Membrane</keyword>
<dbReference type="EMBL" id="RSFE01000001">
    <property type="protein sequence ID" value="RWU12803.1"/>
    <property type="molecule type" value="Genomic_DNA"/>
</dbReference>
<organism evidence="2 3">
    <name type="scientific">Pseudidiomarina gelatinasegens</name>
    <dbReference type="NCBI Taxonomy" id="2487740"/>
    <lineage>
        <taxon>Bacteria</taxon>
        <taxon>Pseudomonadati</taxon>
        <taxon>Pseudomonadota</taxon>
        <taxon>Gammaproteobacteria</taxon>
        <taxon>Alteromonadales</taxon>
        <taxon>Idiomarinaceae</taxon>
        <taxon>Pseudidiomarina</taxon>
    </lineage>
</organism>
<sequence>MKADLEKQRIASNRGFLVLEWVIGLAVLASAAVAVSSLIVAAANLSEQQREKAFDRDLQRQNIRLERQLQQHQRFLQLH</sequence>
<proteinExistence type="predicted"/>
<accession>A0A443Z793</accession>
<keyword evidence="1" id="KW-0812">Transmembrane</keyword>
<evidence type="ECO:0000256" key="1">
    <source>
        <dbReference type="SAM" id="Phobius"/>
    </source>
</evidence>
<dbReference type="AlphaFoldDB" id="A0A443Z793"/>
<name>A0A443Z793_9GAMM</name>
<protein>
    <submittedName>
        <fullName evidence="2">Uncharacterized protein</fullName>
    </submittedName>
</protein>
<evidence type="ECO:0000313" key="2">
    <source>
        <dbReference type="EMBL" id="RWU12803.1"/>
    </source>
</evidence>
<dbReference type="RefSeq" id="WP_128351131.1">
    <property type="nucleotide sequence ID" value="NZ_RSFE01000001.1"/>
</dbReference>